<dbReference type="CDD" id="cd05120">
    <property type="entry name" value="APH_ChoK_like"/>
    <property type="match status" value="1"/>
</dbReference>
<dbReference type="AlphaFoldDB" id="A0AAV9WF51"/>
<evidence type="ECO:0000259" key="1">
    <source>
        <dbReference type="PROSITE" id="PS50011"/>
    </source>
</evidence>
<comment type="caution">
    <text evidence="2">The sequence shown here is derived from an EMBL/GenBank/DDBJ whole genome shotgun (WGS) entry which is preliminary data.</text>
</comment>
<dbReference type="GO" id="GO:0004672">
    <property type="term" value="F:protein kinase activity"/>
    <property type="evidence" value="ECO:0007669"/>
    <property type="project" value="InterPro"/>
</dbReference>
<dbReference type="PROSITE" id="PS50011">
    <property type="entry name" value="PROTEIN_KINASE_DOM"/>
    <property type="match status" value="1"/>
</dbReference>
<dbReference type="GO" id="GO:0005524">
    <property type="term" value="F:ATP binding"/>
    <property type="evidence" value="ECO:0007669"/>
    <property type="project" value="InterPro"/>
</dbReference>
<dbReference type="InterPro" id="IPR051678">
    <property type="entry name" value="AGP_Transferase"/>
</dbReference>
<dbReference type="PANTHER" id="PTHR21310:SF39">
    <property type="entry name" value="AMINOGLYCOSIDE PHOSPHOTRANSFERASE DOMAIN-CONTAINING PROTEIN"/>
    <property type="match status" value="1"/>
</dbReference>
<dbReference type="Proteomes" id="UP001370758">
    <property type="component" value="Unassembled WGS sequence"/>
</dbReference>
<organism evidence="2 3">
    <name type="scientific">Arthrobotrys musiformis</name>
    <dbReference type="NCBI Taxonomy" id="47236"/>
    <lineage>
        <taxon>Eukaryota</taxon>
        <taxon>Fungi</taxon>
        <taxon>Dikarya</taxon>
        <taxon>Ascomycota</taxon>
        <taxon>Pezizomycotina</taxon>
        <taxon>Orbiliomycetes</taxon>
        <taxon>Orbiliales</taxon>
        <taxon>Orbiliaceae</taxon>
        <taxon>Arthrobotrys</taxon>
    </lineage>
</organism>
<dbReference type="InterPro" id="IPR011009">
    <property type="entry name" value="Kinase-like_dom_sf"/>
</dbReference>
<dbReference type="InterPro" id="IPR002575">
    <property type="entry name" value="Aminoglycoside_PTrfase"/>
</dbReference>
<dbReference type="SUPFAM" id="SSF56112">
    <property type="entry name" value="Protein kinase-like (PK-like)"/>
    <property type="match status" value="1"/>
</dbReference>
<gene>
    <name evidence="2" type="ORF">TWF481_005915</name>
</gene>
<dbReference type="InterPro" id="IPR000719">
    <property type="entry name" value="Prot_kinase_dom"/>
</dbReference>
<evidence type="ECO:0000313" key="2">
    <source>
        <dbReference type="EMBL" id="KAK6507484.1"/>
    </source>
</evidence>
<proteinExistence type="predicted"/>
<evidence type="ECO:0000313" key="3">
    <source>
        <dbReference type="Proteomes" id="UP001370758"/>
    </source>
</evidence>
<dbReference type="EMBL" id="JAVHJL010000003">
    <property type="protein sequence ID" value="KAK6507484.1"/>
    <property type="molecule type" value="Genomic_DNA"/>
</dbReference>
<keyword evidence="3" id="KW-1185">Reference proteome</keyword>
<sequence length="286" mass="32399">MPRKNKPTFPFPEDTDFISIPSDAIIHAVESKSAPPIDSKNPMVRRLNSKTLVKSSRGMLPSEASAMKLVAARTDIRVPEIYRFISREGEMSRFGTKGYLVMGHLPGQTLATLWPGYNKVQKERAVAKIWDAVLKLREVKIGEPGPIGGGMAQGGLFTQYGAGPFPSAQTLEEWYSHKLEVCKRFKRVPNDAPSFEGRFEPPFCMTHQDLALRNMLIDDEGELALVDWAFAGAYPPWFEIYAFGILDFNNPADYKKMMREMMSREYEEETKHLRLVHYALFTAPFA</sequence>
<reference evidence="2 3" key="1">
    <citation type="submission" date="2023-08" db="EMBL/GenBank/DDBJ databases">
        <authorList>
            <person name="Palmer J.M."/>
        </authorList>
    </citation>
    <scope>NUCLEOTIDE SEQUENCE [LARGE SCALE GENOMIC DNA]</scope>
    <source>
        <strain evidence="2 3">TWF481</strain>
    </source>
</reference>
<dbReference type="PANTHER" id="PTHR21310">
    <property type="entry name" value="AMINOGLYCOSIDE PHOSPHOTRANSFERASE-RELATED-RELATED"/>
    <property type="match status" value="1"/>
</dbReference>
<name>A0AAV9WF51_9PEZI</name>
<protein>
    <recommendedName>
        <fullName evidence="1">Protein kinase domain-containing protein</fullName>
    </recommendedName>
</protein>
<accession>A0AAV9WF51</accession>
<dbReference type="Gene3D" id="3.90.1200.10">
    <property type="match status" value="1"/>
</dbReference>
<feature type="domain" description="Protein kinase" evidence="1">
    <location>
        <begin position="1"/>
        <end position="286"/>
    </location>
</feature>
<dbReference type="Pfam" id="PF01636">
    <property type="entry name" value="APH"/>
    <property type="match status" value="1"/>
</dbReference>